<evidence type="ECO:0000313" key="2">
    <source>
        <dbReference type="EMBL" id="QJA91008.1"/>
    </source>
</evidence>
<gene>
    <name evidence="1" type="ORF">MM415A05076_0009</name>
    <name evidence="2" type="ORF">MM415B03499_0004</name>
</gene>
<proteinExistence type="predicted"/>
<organism evidence="1">
    <name type="scientific">viral metagenome</name>
    <dbReference type="NCBI Taxonomy" id="1070528"/>
    <lineage>
        <taxon>unclassified sequences</taxon>
        <taxon>metagenomes</taxon>
        <taxon>organismal metagenomes</taxon>
    </lineage>
</organism>
<name>A0A6M3JFX1_9ZZZZ</name>
<protein>
    <submittedName>
        <fullName evidence="1">Uncharacterized protein</fullName>
    </submittedName>
</protein>
<dbReference type="AlphaFoldDB" id="A0A6M3JFX1"/>
<reference evidence="1" key="1">
    <citation type="submission" date="2020-03" db="EMBL/GenBank/DDBJ databases">
        <title>The deep terrestrial virosphere.</title>
        <authorList>
            <person name="Holmfeldt K."/>
            <person name="Nilsson E."/>
            <person name="Simone D."/>
            <person name="Lopez-Fernandez M."/>
            <person name="Wu X."/>
            <person name="de Brujin I."/>
            <person name="Lundin D."/>
            <person name="Andersson A."/>
            <person name="Bertilsson S."/>
            <person name="Dopson M."/>
        </authorList>
    </citation>
    <scope>NUCLEOTIDE SEQUENCE</scope>
    <source>
        <strain evidence="1">MM415A05076</strain>
        <strain evidence="2">MM415B03499</strain>
    </source>
</reference>
<dbReference type="EMBL" id="MT141676">
    <property type="protein sequence ID" value="QJA69089.1"/>
    <property type="molecule type" value="Genomic_DNA"/>
</dbReference>
<evidence type="ECO:0000313" key="1">
    <source>
        <dbReference type="EMBL" id="QJA69089.1"/>
    </source>
</evidence>
<dbReference type="EMBL" id="MT142954">
    <property type="protein sequence ID" value="QJA91008.1"/>
    <property type="molecule type" value="Genomic_DNA"/>
</dbReference>
<sequence>MKVFFTKEGKVVQRETDSLDIWTKRYSIRIRISGVTVIRNARPKKDKPARTVFNEFLDLTG</sequence>
<accession>A0A6M3JFX1</accession>